<protein>
    <submittedName>
        <fullName evidence="4">Cold shock-like protein CspE</fullName>
    </submittedName>
</protein>
<dbReference type="SUPFAM" id="SSF50249">
    <property type="entry name" value="Nucleic acid-binding proteins"/>
    <property type="match status" value="1"/>
</dbReference>
<evidence type="ECO:0000256" key="1">
    <source>
        <dbReference type="ARBA" id="ARBA00004496"/>
    </source>
</evidence>
<dbReference type="OrthoDB" id="3695885at2"/>
<dbReference type="AlphaFoldDB" id="A0A2X4UQ69"/>
<dbReference type="Gene3D" id="2.40.50.140">
    <property type="entry name" value="Nucleic acid-binding proteins"/>
    <property type="match status" value="1"/>
</dbReference>
<dbReference type="GO" id="GO:0003676">
    <property type="term" value="F:nucleic acid binding"/>
    <property type="evidence" value="ECO:0007669"/>
    <property type="project" value="InterPro"/>
</dbReference>
<dbReference type="RefSeq" id="WP_111740405.1">
    <property type="nucleotide sequence ID" value="NZ_LR698987.1"/>
</dbReference>
<reference evidence="4 5" key="1">
    <citation type="submission" date="2018-06" db="EMBL/GenBank/DDBJ databases">
        <authorList>
            <consortium name="Pathogen Informatics"/>
            <person name="Doyle S."/>
        </authorList>
    </citation>
    <scope>NUCLEOTIDE SEQUENCE [LARGE SCALE GENOMIC DNA]</scope>
    <source>
        <strain evidence="4 5">NCTC12151</strain>
    </source>
</reference>
<dbReference type="PIRSF" id="PIRSF002599">
    <property type="entry name" value="Cold_shock_A"/>
    <property type="match status" value="1"/>
</dbReference>
<dbReference type="InterPro" id="IPR002059">
    <property type="entry name" value="CSP_DNA-bd"/>
</dbReference>
<evidence type="ECO:0000313" key="5">
    <source>
        <dbReference type="Proteomes" id="UP000249005"/>
    </source>
</evidence>
<dbReference type="PANTHER" id="PTHR11544">
    <property type="entry name" value="COLD SHOCK DOMAIN CONTAINING PROTEINS"/>
    <property type="match status" value="1"/>
</dbReference>
<dbReference type="InterPro" id="IPR011129">
    <property type="entry name" value="CSD"/>
</dbReference>
<comment type="subcellular location">
    <subcellularLocation>
        <location evidence="1">Cytoplasm</location>
    </subcellularLocation>
</comment>
<feature type="domain" description="CSD" evidence="3">
    <location>
        <begin position="3"/>
        <end position="67"/>
    </location>
</feature>
<gene>
    <name evidence="4" type="primary">cspE</name>
    <name evidence="4" type="ORF">NCTC12151_01887</name>
</gene>
<evidence type="ECO:0000259" key="3">
    <source>
        <dbReference type="PROSITE" id="PS51857"/>
    </source>
</evidence>
<dbReference type="InterPro" id="IPR012340">
    <property type="entry name" value="NA-bd_OB-fold"/>
</dbReference>
<keyword evidence="5" id="KW-1185">Reference proteome</keyword>
<evidence type="ECO:0000313" key="4">
    <source>
        <dbReference type="EMBL" id="SQI41013.1"/>
    </source>
</evidence>
<dbReference type="Pfam" id="PF00313">
    <property type="entry name" value="CSD"/>
    <property type="match status" value="1"/>
</dbReference>
<dbReference type="Proteomes" id="UP000249005">
    <property type="component" value="Chromosome 1"/>
</dbReference>
<evidence type="ECO:0000256" key="2">
    <source>
        <dbReference type="ARBA" id="ARBA00022490"/>
    </source>
</evidence>
<dbReference type="PRINTS" id="PR00050">
    <property type="entry name" value="COLDSHOCK"/>
</dbReference>
<dbReference type="SMART" id="SM00357">
    <property type="entry name" value="CSP"/>
    <property type="match status" value="1"/>
</dbReference>
<dbReference type="KEGG" id="lri:NCTC12151_01887"/>
<proteinExistence type="predicted"/>
<keyword evidence="2" id="KW-0963">Cytoplasm</keyword>
<dbReference type="GO" id="GO:0005829">
    <property type="term" value="C:cytosol"/>
    <property type="evidence" value="ECO:0007669"/>
    <property type="project" value="UniProtKB-ARBA"/>
</dbReference>
<dbReference type="EMBL" id="LS483470">
    <property type="protein sequence ID" value="SQI41013.1"/>
    <property type="molecule type" value="Genomic_DNA"/>
</dbReference>
<dbReference type="InterPro" id="IPR012156">
    <property type="entry name" value="Cold_shock_CspA"/>
</dbReference>
<name>A0A2X4UQ69_9GAMM</name>
<dbReference type="PROSITE" id="PS51857">
    <property type="entry name" value="CSD_2"/>
    <property type="match status" value="1"/>
</dbReference>
<dbReference type="InterPro" id="IPR050181">
    <property type="entry name" value="Cold_shock_domain"/>
</dbReference>
<dbReference type="CDD" id="cd04458">
    <property type="entry name" value="CSP_CDS"/>
    <property type="match status" value="1"/>
</dbReference>
<sequence length="68" mass="7470">MTLRTGYVKWFDKDHGFGLISPLDGSSDVYVDRHAIATTTKLLLEGQHVEFSTQQSSRGPSAADVIAF</sequence>
<organism evidence="4 5">
    <name type="scientific">Leminorella richardii</name>
    <dbReference type="NCBI Taxonomy" id="158841"/>
    <lineage>
        <taxon>Bacteria</taxon>
        <taxon>Pseudomonadati</taxon>
        <taxon>Pseudomonadota</taxon>
        <taxon>Gammaproteobacteria</taxon>
        <taxon>Enterobacterales</taxon>
        <taxon>Budviciaceae</taxon>
        <taxon>Leminorella</taxon>
    </lineage>
</organism>
<accession>A0A2X4UQ69</accession>